<feature type="transmembrane region" description="Helical" evidence="9">
    <location>
        <begin position="337"/>
        <end position="355"/>
    </location>
</feature>
<keyword evidence="12" id="KW-1185">Reference proteome</keyword>
<evidence type="ECO:0000256" key="9">
    <source>
        <dbReference type="SAM" id="Phobius"/>
    </source>
</evidence>
<evidence type="ECO:0000313" key="11">
    <source>
        <dbReference type="EMBL" id="GAA1933238.1"/>
    </source>
</evidence>
<gene>
    <name evidence="11" type="ORF">GCM10009716_45540</name>
</gene>
<evidence type="ECO:0000256" key="5">
    <source>
        <dbReference type="ARBA" id="ARBA00022989"/>
    </source>
</evidence>
<dbReference type="InterPro" id="IPR020846">
    <property type="entry name" value="MFS_dom"/>
</dbReference>
<dbReference type="CDD" id="cd17321">
    <property type="entry name" value="MFS_MMR_MDR_like"/>
    <property type="match status" value="1"/>
</dbReference>
<comment type="subcellular location">
    <subcellularLocation>
        <location evidence="1">Cell membrane</location>
        <topology evidence="1">Multi-pass membrane protein</topology>
    </subcellularLocation>
</comment>
<evidence type="ECO:0000256" key="3">
    <source>
        <dbReference type="ARBA" id="ARBA00022475"/>
    </source>
</evidence>
<feature type="transmembrane region" description="Helical" evidence="9">
    <location>
        <begin position="270"/>
        <end position="292"/>
    </location>
</feature>
<reference evidence="12" key="1">
    <citation type="journal article" date="2019" name="Int. J. Syst. Evol. Microbiol.">
        <title>The Global Catalogue of Microorganisms (GCM) 10K type strain sequencing project: providing services to taxonomists for standard genome sequencing and annotation.</title>
        <authorList>
            <consortium name="The Broad Institute Genomics Platform"/>
            <consortium name="The Broad Institute Genome Sequencing Center for Infectious Disease"/>
            <person name="Wu L."/>
            <person name="Ma J."/>
        </authorList>
    </citation>
    <scope>NUCLEOTIDE SEQUENCE [LARGE SCALE GENOMIC DNA]</scope>
    <source>
        <strain evidence="12">JCM 13581</strain>
    </source>
</reference>
<feature type="transmembrane region" description="Helical" evidence="9">
    <location>
        <begin position="361"/>
        <end position="387"/>
    </location>
</feature>
<feature type="domain" description="Major facilitator superfamily (MFS) profile" evidence="10">
    <location>
        <begin position="18"/>
        <end position="502"/>
    </location>
</feature>
<dbReference type="SUPFAM" id="SSF103473">
    <property type="entry name" value="MFS general substrate transporter"/>
    <property type="match status" value="1"/>
</dbReference>
<dbReference type="Proteomes" id="UP001501303">
    <property type="component" value="Unassembled WGS sequence"/>
</dbReference>
<feature type="transmembrane region" description="Helical" evidence="9">
    <location>
        <begin position="84"/>
        <end position="103"/>
    </location>
</feature>
<feature type="transmembrane region" description="Helical" evidence="9">
    <location>
        <begin position="168"/>
        <end position="192"/>
    </location>
</feature>
<evidence type="ECO:0000256" key="4">
    <source>
        <dbReference type="ARBA" id="ARBA00022692"/>
    </source>
</evidence>
<dbReference type="RefSeq" id="WP_344266013.1">
    <property type="nucleotide sequence ID" value="NZ_BAAAMJ010000072.1"/>
</dbReference>
<feature type="transmembrane region" description="Helical" evidence="9">
    <location>
        <begin position="54"/>
        <end position="72"/>
    </location>
</feature>
<evidence type="ECO:0000256" key="8">
    <source>
        <dbReference type="SAM" id="MobiDB-lite"/>
    </source>
</evidence>
<dbReference type="InterPro" id="IPR036259">
    <property type="entry name" value="MFS_trans_sf"/>
</dbReference>
<evidence type="ECO:0000256" key="2">
    <source>
        <dbReference type="ARBA" id="ARBA00022448"/>
    </source>
</evidence>
<evidence type="ECO:0000256" key="1">
    <source>
        <dbReference type="ARBA" id="ARBA00004651"/>
    </source>
</evidence>
<keyword evidence="4 9" id="KW-0812">Transmembrane</keyword>
<dbReference type="PROSITE" id="PS50850">
    <property type="entry name" value="MFS"/>
    <property type="match status" value="1"/>
</dbReference>
<evidence type="ECO:0000259" key="10">
    <source>
        <dbReference type="PROSITE" id="PS50850"/>
    </source>
</evidence>
<feature type="transmembrane region" description="Helical" evidence="9">
    <location>
        <begin position="109"/>
        <end position="130"/>
    </location>
</feature>
<keyword evidence="2" id="KW-0813">Transport</keyword>
<sequence length="531" mass="53831">MSTVNASRHRAGPREWLGLAVLALPTLLLSIDVSVLHLAVPHISGSLDASASQMLWIIDIYGFMIAGFLVTMGTLGDRIGRRRLLIIGAAAFGIASVAAAYATSPALLIAARAALGVAGATLMPSTLALITNMFRDAKERGLAIAVWVTMFSVGIALGPVVGGAMLELFWWGSVFLLGVPIMAMLLVTAPWLLPEYRDPEAGRLDLTSVALSLSAILPVVYGLKELAKEGFSPAAGAAIAVGLVVGVLFVRRQRELTAPLLDLKLFRDPVFATALLTLLLSMLVAGGTYLFVTQYLQLVEGLSPMTAGLWLLPAAFALIVTSMLAPVAAARYRPAHVVAAGLAVSAVGHLMLSLVGPSSGLSQLVIGFLLVYAGGGPLIALGTAIVIGSAPPEQAGSASAVSETSTELGMALGVALLGSLGTALYRSQVEVPAQVPAAASGIAEQSLPGASAVAQDLPAPVGETLLVSAREAFTSGLNAVAVVGTVLALASAVLVAVVIRTPPSGSTEGADEAPAEGSGGAAPGEDVPAAL</sequence>
<keyword evidence="5 9" id="KW-1133">Transmembrane helix</keyword>
<evidence type="ECO:0000313" key="12">
    <source>
        <dbReference type="Proteomes" id="UP001501303"/>
    </source>
</evidence>
<dbReference type="EMBL" id="BAAAMJ010000072">
    <property type="protein sequence ID" value="GAA1933238.1"/>
    <property type="molecule type" value="Genomic_DNA"/>
</dbReference>
<feature type="transmembrane region" description="Helical" evidence="9">
    <location>
        <begin position="476"/>
        <end position="499"/>
    </location>
</feature>
<dbReference type="Pfam" id="PF07690">
    <property type="entry name" value="MFS_1"/>
    <property type="match status" value="1"/>
</dbReference>
<name>A0ABP5B9R2_9ACTN</name>
<feature type="transmembrane region" description="Helical" evidence="9">
    <location>
        <begin position="142"/>
        <end position="162"/>
    </location>
</feature>
<dbReference type="InterPro" id="IPR011701">
    <property type="entry name" value="MFS"/>
</dbReference>
<feature type="transmembrane region" description="Helical" evidence="9">
    <location>
        <begin position="230"/>
        <end position="250"/>
    </location>
</feature>
<evidence type="ECO:0000256" key="6">
    <source>
        <dbReference type="ARBA" id="ARBA00023136"/>
    </source>
</evidence>
<dbReference type="Gene3D" id="1.20.1720.10">
    <property type="entry name" value="Multidrug resistance protein D"/>
    <property type="match status" value="1"/>
</dbReference>
<dbReference type="PANTHER" id="PTHR42718:SF47">
    <property type="entry name" value="METHYL VIOLOGEN RESISTANCE PROTEIN SMVA"/>
    <property type="match status" value="1"/>
</dbReference>
<comment type="caution">
    <text evidence="11">The sequence shown here is derived from an EMBL/GenBank/DDBJ whole genome shotgun (WGS) entry which is preliminary data.</text>
</comment>
<feature type="transmembrane region" description="Helical" evidence="9">
    <location>
        <begin position="204"/>
        <end position="224"/>
    </location>
</feature>
<protein>
    <submittedName>
        <fullName evidence="11">MFS transporter</fullName>
    </submittedName>
</protein>
<accession>A0ABP5B9R2</accession>
<feature type="region of interest" description="Disordered" evidence="8">
    <location>
        <begin position="503"/>
        <end position="531"/>
    </location>
</feature>
<proteinExistence type="predicted"/>
<feature type="transmembrane region" description="Helical" evidence="9">
    <location>
        <begin position="307"/>
        <end position="330"/>
    </location>
</feature>
<keyword evidence="3" id="KW-1003">Cell membrane</keyword>
<organism evidence="11 12">
    <name type="scientific">Streptomyces sodiiphilus</name>
    <dbReference type="NCBI Taxonomy" id="226217"/>
    <lineage>
        <taxon>Bacteria</taxon>
        <taxon>Bacillati</taxon>
        <taxon>Actinomycetota</taxon>
        <taxon>Actinomycetes</taxon>
        <taxon>Kitasatosporales</taxon>
        <taxon>Streptomycetaceae</taxon>
        <taxon>Streptomyces</taxon>
    </lineage>
</organism>
<keyword evidence="7" id="KW-0046">Antibiotic resistance</keyword>
<evidence type="ECO:0000256" key="7">
    <source>
        <dbReference type="ARBA" id="ARBA00023251"/>
    </source>
</evidence>
<keyword evidence="6 9" id="KW-0472">Membrane</keyword>
<dbReference type="Gene3D" id="1.20.1250.20">
    <property type="entry name" value="MFS general substrate transporter like domains"/>
    <property type="match status" value="1"/>
</dbReference>
<dbReference type="PANTHER" id="PTHR42718">
    <property type="entry name" value="MAJOR FACILITATOR SUPERFAMILY MULTIDRUG TRANSPORTER MFSC"/>
    <property type="match status" value="1"/>
</dbReference>